<keyword evidence="2" id="KW-1185">Reference proteome</keyword>
<dbReference type="KEGG" id="nai:NECAME_05801"/>
<protein>
    <submittedName>
        <fullName evidence="1">Uncharacterized protein</fullName>
    </submittedName>
</protein>
<sequence>MRDTATPRSEVAAVVFVYSSTCVLARPPSAVVINLIHICTKVPLGYCIIRCYNECEINEMAENEVRAVEIKHQKWSPNATTPARIRTRDHSSDDQSIYHCTTEKVLLHYFKTLNIYALDAVDGVGWAHSIARIITS</sequence>
<dbReference type="AlphaFoldDB" id="W2TYT7"/>
<name>W2TYT7_NECAM</name>
<gene>
    <name evidence="1" type="ORF">NECAME_05801</name>
</gene>
<dbReference type="EMBL" id="KI657485">
    <property type="protein sequence ID" value="ETN86809.1"/>
    <property type="molecule type" value="Genomic_DNA"/>
</dbReference>
<evidence type="ECO:0000313" key="2">
    <source>
        <dbReference type="Proteomes" id="UP000053676"/>
    </source>
</evidence>
<accession>W2TYT7</accession>
<dbReference type="Proteomes" id="UP000053676">
    <property type="component" value="Unassembled WGS sequence"/>
</dbReference>
<organism evidence="1 2">
    <name type="scientific">Necator americanus</name>
    <name type="common">Human hookworm</name>
    <dbReference type="NCBI Taxonomy" id="51031"/>
    <lineage>
        <taxon>Eukaryota</taxon>
        <taxon>Metazoa</taxon>
        <taxon>Ecdysozoa</taxon>
        <taxon>Nematoda</taxon>
        <taxon>Chromadorea</taxon>
        <taxon>Rhabditida</taxon>
        <taxon>Rhabditina</taxon>
        <taxon>Rhabditomorpha</taxon>
        <taxon>Strongyloidea</taxon>
        <taxon>Ancylostomatidae</taxon>
        <taxon>Bunostominae</taxon>
        <taxon>Necator</taxon>
    </lineage>
</organism>
<evidence type="ECO:0000313" key="1">
    <source>
        <dbReference type="EMBL" id="ETN86809.1"/>
    </source>
</evidence>
<proteinExistence type="predicted"/>
<reference evidence="2" key="1">
    <citation type="journal article" date="2014" name="Nat. Genet.">
        <title>Genome of the human hookworm Necator americanus.</title>
        <authorList>
            <person name="Tang Y.T."/>
            <person name="Gao X."/>
            <person name="Rosa B.A."/>
            <person name="Abubucker S."/>
            <person name="Hallsworth-Pepin K."/>
            <person name="Martin J."/>
            <person name="Tyagi R."/>
            <person name="Heizer E."/>
            <person name="Zhang X."/>
            <person name="Bhonagiri-Palsikar V."/>
            <person name="Minx P."/>
            <person name="Warren W.C."/>
            <person name="Wang Q."/>
            <person name="Zhan B."/>
            <person name="Hotez P.J."/>
            <person name="Sternberg P.W."/>
            <person name="Dougall A."/>
            <person name="Gaze S.T."/>
            <person name="Mulvenna J."/>
            <person name="Sotillo J."/>
            <person name="Ranganathan S."/>
            <person name="Rabelo E.M."/>
            <person name="Wilson R.K."/>
            <person name="Felgner P.L."/>
            <person name="Bethony J."/>
            <person name="Hawdon J.M."/>
            <person name="Gasser R.B."/>
            <person name="Loukas A."/>
            <person name="Mitreva M."/>
        </authorList>
    </citation>
    <scope>NUCLEOTIDE SEQUENCE [LARGE SCALE GENOMIC DNA]</scope>
</reference>